<evidence type="ECO:0000256" key="3">
    <source>
        <dbReference type="ARBA" id="ARBA00023004"/>
    </source>
</evidence>
<dbReference type="AlphaFoldDB" id="A0A068UXH1"/>
<dbReference type="Pfam" id="PF14226">
    <property type="entry name" value="DIOX_N"/>
    <property type="match status" value="1"/>
</dbReference>
<dbReference type="Proteomes" id="UP000295252">
    <property type="component" value="Chromosome X"/>
</dbReference>
<keyword evidence="4" id="KW-0560">Oxidoreductase</keyword>
<protein>
    <recommendedName>
        <fullName evidence="5">Fe2OG dioxygenase domain-containing protein</fullName>
    </recommendedName>
</protein>
<dbReference type="InParanoid" id="A0A068UXH1"/>
<keyword evidence="7" id="KW-1185">Reference proteome</keyword>
<feature type="domain" description="Fe2OG dioxygenase" evidence="5">
    <location>
        <begin position="82"/>
        <end position="203"/>
    </location>
</feature>
<dbReference type="InterPro" id="IPR027443">
    <property type="entry name" value="IPNS-like_sf"/>
</dbReference>
<evidence type="ECO:0000313" key="7">
    <source>
        <dbReference type="Proteomes" id="UP000295252"/>
    </source>
</evidence>
<evidence type="ECO:0000256" key="1">
    <source>
        <dbReference type="ARBA" id="ARBA00008056"/>
    </source>
</evidence>
<dbReference type="InterPro" id="IPR026992">
    <property type="entry name" value="DIOX_N"/>
</dbReference>
<organism evidence="6 7">
    <name type="scientific">Coffea canephora</name>
    <name type="common">Robusta coffee</name>
    <dbReference type="NCBI Taxonomy" id="49390"/>
    <lineage>
        <taxon>Eukaryota</taxon>
        <taxon>Viridiplantae</taxon>
        <taxon>Streptophyta</taxon>
        <taxon>Embryophyta</taxon>
        <taxon>Tracheophyta</taxon>
        <taxon>Spermatophyta</taxon>
        <taxon>Magnoliopsida</taxon>
        <taxon>eudicotyledons</taxon>
        <taxon>Gunneridae</taxon>
        <taxon>Pentapetalae</taxon>
        <taxon>asterids</taxon>
        <taxon>lamiids</taxon>
        <taxon>Gentianales</taxon>
        <taxon>Rubiaceae</taxon>
        <taxon>Ixoroideae</taxon>
        <taxon>Gardenieae complex</taxon>
        <taxon>Bertiereae - Coffeeae clade</taxon>
        <taxon>Coffeeae</taxon>
        <taxon>Coffea</taxon>
    </lineage>
</organism>
<dbReference type="InterPro" id="IPR050295">
    <property type="entry name" value="Plant_2OG-oxidoreductases"/>
</dbReference>
<dbReference type="InterPro" id="IPR005123">
    <property type="entry name" value="Oxoglu/Fe-dep_dioxygenase_dom"/>
</dbReference>
<dbReference type="SUPFAM" id="SSF51197">
    <property type="entry name" value="Clavaminate synthase-like"/>
    <property type="match status" value="1"/>
</dbReference>
<dbReference type="Pfam" id="PF03171">
    <property type="entry name" value="2OG-FeII_Oxy"/>
    <property type="match status" value="1"/>
</dbReference>
<dbReference type="GO" id="GO:0016706">
    <property type="term" value="F:2-oxoglutarate-dependent dioxygenase activity"/>
    <property type="evidence" value="ECO:0007669"/>
    <property type="project" value="UniProtKB-ARBA"/>
</dbReference>
<gene>
    <name evidence="6" type="ORF">GSCOC_T00037676001</name>
</gene>
<name>A0A068UXH1_COFCA</name>
<dbReference type="PhylomeDB" id="A0A068UXH1"/>
<keyword evidence="2 4" id="KW-0479">Metal-binding</keyword>
<sequence>MRHHRFINMGKLAADHSGSQNEMAKLHQACKDWGFFQLINHGTTIVIEKMKLVMEDFFKLPLQQKTAYALPNDSITIFSYFCSNIMLLLYFLKRLAFLVCMTLFKLIGANLGVDPDKLLQKVIGLTPQSDATGLTLLIQVNDVQSLQIKKSNTWLHIKPIPGAIIINIGDIMIMSNGEYSSNEHRAIVDFCKERLSIAAFHRTNFIAKVVGPLVDLVKEIGAQYNTIETEGLLRPYLSSKLDGKSLLDHMRINK</sequence>
<keyword evidence="3 4" id="KW-0408">Iron</keyword>
<dbReference type="PROSITE" id="PS51471">
    <property type="entry name" value="FE2OG_OXY"/>
    <property type="match status" value="1"/>
</dbReference>
<accession>A0A068UXH1</accession>
<dbReference type="OMA" id="YVRPEME"/>
<evidence type="ECO:0000259" key="5">
    <source>
        <dbReference type="PROSITE" id="PS51471"/>
    </source>
</evidence>
<dbReference type="GO" id="GO:0046872">
    <property type="term" value="F:metal ion binding"/>
    <property type="evidence" value="ECO:0007669"/>
    <property type="project" value="UniProtKB-KW"/>
</dbReference>
<dbReference type="GO" id="GO:0002238">
    <property type="term" value="P:response to molecule of fungal origin"/>
    <property type="evidence" value="ECO:0007669"/>
    <property type="project" value="UniProtKB-ARBA"/>
</dbReference>
<evidence type="ECO:0000256" key="2">
    <source>
        <dbReference type="ARBA" id="ARBA00022723"/>
    </source>
</evidence>
<dbReference type="GO" id="GO:0009805">
    <property type="term" value="P:coumarin biosynthetic process"/>
    <property type="evidence" value="ECO:0007669"/>
    <property type="project" value="UniProtKB-ARBA"/>
</dbReference>
<evidence type="ECO:0000313" key="6">
    <source>
        <dbReference type="EMBL" id="CDP12964.1"/>
    </source>
</evidence>
<dbReference type="PANTHER" id="PTHR47991">
    <property type="entry name" value="OXOGLUTARATE/IRON-DEPENDENT DIOXYGENASE"/>
    <property type="match status" value="1"/>
</dbReference>
<evidence type="ECO:0000256" key="4">
    <source>
        <dbReference type="RuleBase" id="RU003682"/>
    </source>
</evidence>
<dbReference type="EMBL" id="HG739156">
    <property type="protein sequence ID" value="CDP12964.1"/>
    <property type="molecule type" value="Genomic_DNA"/>
</dbReference>
<dbReference type="Gene3D" id="2.60.120.330">
    <property type="entry name" value="B-lactam Antibiotic, Isopenicillin N Synthase, Chain"/>
    <property type="match status" value="2"/>
</dbReference>
<comment type="similarity">
    <text evidence="1 4">Belongs to the iron/ascorbate-dependent oxidoreductase family.</text>
</comment>
<dbReference type="Gramene" id="CDP12964">
    <property type="protein sequence ID" value="CDP12964"/>
    <property type="gene ID" value="GSCOC_T00037676001"/>
</dbReference>
<proteinExistence type="inferred from homology"/>
<dbReference type="InterPro" id="IPR044861">
    <property type="entry name" value="IPNS-like_FE2OG_OXY"/>
</dbReference>
<reference evidence="7" key="1">
    <citation type="journal article" date="2014" name="Science">
        <title>The coffee genome provides insight into the convergent evolution of caffeine biosynthesis.</title>
        <authorList>
            <person name="Denoeud F."/>
            <person name="Carretero-Paulet L."/>
            <person name="Dereeper A."/>
            <person name="Droc G."/>
            <person name="Guyot R."/>
            <person name="Pietrella M."/>
            <person name="Zheng C."/>
            <person name="Alberti A."/>
            <person name="Anthony F."/>
            <person name="Aprea G."/>
            <person name="Aury J.M."/>
            <person name="Bento P."/>
            <person name="Bernard M."/>
            <person name="Bocs S."/>
            <person name="Campa C."/>
            <person name="Cenci A."/>
            <person name="Combes M.C."/>
            <person name="Crouzillat D."/>
            <person name="Da Silva C."/>
            <person name="Daddiego L."/>
            <person name="De Bellis F."/>
            <person name="Dussert S."/>
            <person name="Garsmeur O."/>
            <person name="Gayraud T."/>
            <person name="Guignon V."/>
            <person name="Jahn K."/>
            <person name="Jamilloux V."/>
            <person name="Joet T."/>
            <person name="Labadie K."/>
            <person name="Lan T."/>
            <person name="Leclercq J."/>
            <person name="Lepelley M."/>
            <person name="Leroy T."/>
            <person name="Li L.T."/>
            <person name="Librado P."/>
            <person name="Lopez L."/>
            <person name="Munoz A."/>
            <person name="Noel B."/>
            <person name="Pallavicini A."/>
            <person name="Perrotta G."/>
            <person name="Poncet V."/>
            <person name="Pot D."/>
            <person name="Priyono X."/>
            <person name="Rigoreau M."/>
            <person name="Rouard M."/>
            <person name="Rozas J."/>
            <person name="Tranchant-Dubreuil C."/>
            <person name="VanBuren R."/>
            <person name="Zhang Q."/>
            <person name="Andrade A.C."/>
            <person name="Argout X."/>
            <person name="Bertrand B."/>
            <person name="de Kochko A."/>
            <person name="Graziosi G."/>
            <person name="Henry R.J."/>
            <person name="Jayarama X."/>
            <person name="Ming R."/>
            <person name="Nagai C."/>
            <person name="Rounsley S."/>
            <person name="Sankoff D."/>
            <person name="Giuliano G."/>
            <person name="Albert V.A."/>
            <person name="Wincker P."/>
            <person name="Lashermes P."/>
        </authorList>
    </citation>
    <scope>NUCLEOTIDE SEQUENCE [LARGE SCALE GENOMIC DNA]</scope>
    <source>
        <strain evidence="7">cv. DH200-94</strain>
    </source>
</reference>